<keyword evidence="2" id="KW-1185">Reference proteome</keyword>
<organism evidence="1 2">
    <name type="scientific">Pleuronectes platessa</name>
    <name type="common">European plaice</name>
    <dbReference type="NCBI Taxonomy" id="8262"/>
    <lineage>
        <taxon>Eukaryota</taxon>
        <taxon>Metazoa</taxon>
        <taxon>Chordata</taxon>
        <taxon>Craniata</taxon>
        <taxon>Vertebrata</taxon>
        <taxon>Euteleostomi</taxon>
        <taxon>Actinopterygii</taxon>
        <taxon>Neopterygii</taxon>
        <taxon>Teleostei</taxon>
        <taxon>Neoteleostei</taxon>
        <taxon>Acanthomorphata</taxon>
        <taxon>Carangaria</taxon>
        <taxon>Pleuronectiformes</taxon>
        <taxon>Pleuronectoidei</taxon>
        <taxon>Pleuronectidae</taxon>
        <taxon>Pleuronectes</taxon>
    </lineage>
</organism>
<dbReference type="Proteomes" id="UP001153269">
    <property type="component" value="Unassembled WGS sequence"/>
</dbReference>
<evidence type="ECO:0000313" key="1">
    <source>
        <dbReference type="EMBL" id="CAB1416834.1"/>
    </source>
</evidence>
<name>A0A9N7TRL1_PLEPL</name>
<protein>
    <submittedName>
        <fullName evidence="1">Uncharacterized protein</fullName>
    </submittedName>
</protein>
<proteinExistence type="predicted"/>
<sequence>MAQKTFRETLIMELAEAGSPTTARTVPPPAPVTTHHRMVYISGHSTNDPSMCMGGDILIGHYKDLHKPPPAVCLCVSSPVLLLNGCIDREVVTHKGVHDLNLGVMPFRVEVMEDNVTNMYSGSLRNH</sequence>
<accession>A0A9N7TRL1</accession>
<evidence type="ECO:0000313" key="2">
    <source>
        <dbReference type="Proteomes" id="UP001153269"/>
    </source>
</evidence>
<gene>
    <name evidence="1" type="ORF">PLEPLA_LOCUS4627</name>
</gene>
<reference evidence="1" key="1">
    <citation type="submission" date="2020-03" db="EMBL/GenBank/DDBJ databases">
        <authorList>
            <person name="Weist P."/>
        </authorList>
    </citation>
    <scope>NUCLEOTIDE SEQUENCE</scope>
</reference>
<dbReference type="EMBL" id="CADEAL010000227">
    <property type="protein sequence ID" value="CAB1416834.1"/>
    <property type="molecule type" value="Genomic_DNA"/>
</dbReference>
<dbReference type="AlphaFoldDB" id="A0A9N7TRL1"/>
<comment type="caution">
    <text evidence="1">The sequence shown here is derived from an EMBL/GenBank/DDBJ whole genome shotgun (WGS) entry which is preliminary data.</text>
</comment>